<dbReference type="Gene3D" id="1.20.1330.10">
    <property type="entry name" value="f41 fragment of flagellin, N-terminal domain"/>
    <property type="match status" value="1"/>
</dbReference>
<comment type="function">
    <text evidence="3">Flagellin is the subunit protein which polymerizes to form the filaments of bacterial flagella.</text>
</comment>
<keyword evidence="6" id="KW-0282">Flagellum</keyword>
<comment type="subcellular location">
    <subcellularLocation>
        <location evidence="3">Secreted</location>
    </subcellularLocation>
    <subcellularLocation>
        <location evidence="3">Bacterial flagellum</location>
    </subcellularLocation>
</comment>
<dbReference type="GO" id="GO:0009288">
    <property type="term" value="C:bacterial-type flagellum"/>
    <property type="evidence" value="ECO:0007669"/>
    <property type="project" value="UniProtKB-SubCell"/>
</dbReference>
<dbReference type="InterPro" id="IPR042187">
    <property type="entry name" value="Flagellin_C_sub2"/>
</dbReference>
<keyword evidence="7" id="KW-1185">Reference proteome</keyword>
<keyword evidence="6" id="KW-0966">Cell projection</keyword>
<dbReference type="EMBL" id="PDKN01000002">
    <property type="protein sequence ID" value="RXJ60325.1"/>
    <property type="molecule type" value="Genomic_DNA"/>
</dbReference>
<dbReference type="SUPFAM" id="SSF64518">
    <property type="entry name" value="Phase 1 flagellin"/>
    <property type="match status" value="1"/>
</dbReference>
<evidence type="ECO:0000256" key="2">
    <source>
        <dbReference type="ARBA" id="ARBA00023143"/>
    </source>
</evidence>
<dbReference type="InterPro" id="IPR001492">
    <property type="entry name" value="Flagellin"/>
</dbReference>
<evidence type="ECO:0000256" key="3">
    <source>
        <dbReference type="RuleBase" id="RU362073"/>
    </source>
</evidence>
<keyword evidence="6" id="KW-0969">Cilium</keyword>
<sequence length="278" mass="29337">MTINNTNNLPTYDYNNNQLNGSLNRIATGLLINQASDNAASLAISENLKVQASGLSQSLENVNSALALTQIGDRAFDEQSNILDSVKSDLLKASTATTSQEGREALLSNIQKGLEQLNNIASTTNYNGTTLLQADATDTSASQSLEFQAGEGSADTIETTAVQANTTGLGLDGLLNQDPATFDASTAQSFLDTVDDALTQLNSYRADFGSTANQLQSANSNLATQYTNTVAANSVLIDLNYANEVSNFSKQNILAQVGALGLAQSNNITQQTVLRLLQ</sequence>
<keyword evidence="3" id="KW-0964">Secreted</keyword>
<keyword evidence="2 3" id="KW-0975">Bacterial flagellum</keyword>
<dbReference type="Pfam" id="PF00669">
    <property type="entry name" value="Flagellin_N"/>
    <property type="match status" value="1"/>
</dbReference>
<evidence type="ECO:0000259" key="5">
    <source>
        <dbReference type="Pfam" id="PF00700"/>
    </source>
</evidence>
<dbReference type="RefSeq" id="WP_128995674.1">
    <property type="nucleotide sequence ID" value="NZ_PDKN01000002.1"/>
</dbReference>
<protein>
    <recommendedName>
        <fullName evidence="3">Flagellin</fullName>
    </recommendedName>
</protein>
<accession>A0A4Q0XTU9</accession>
<dbReference type="Gene3D" id="6.10.10.10">
    <property type="entry name" value="Flagellar export chaperone, C-terminal domain"/>
    <property type="match status" value="1"/>
</dbReference>
<reference evidence="6 7" key="1">
    <citation type="submission" date="2017-10" db="EMBL/GenBank/DDBJ databases">
        <title>Genomics of the genus Arcobacter.</title>
        <authorList>
            <person name="Perez-Cataluna A."/>
            <person name="Figueras M.J."/>
        </authorList>
    </citation>
    <scope>NUCLEOTIDE SEQUENCE [LARGE SCALE GENOMIC DNA]</scope>
    <source>
        <strain evidence="6 7">CECT 8987</strain>
    </source>
</reference>
<evidence type="ECO:0000313" key="6">
    <source>
        <dbReference type="EMBL" id="RXJ60325.1"/>
    </source>
</evidence>
<dbReference type="Proteomes" id="UP000290657">
    <property type="component" value="Unassembled WGS sequence"/>
</dbReference>
<dbReference type="OrthoDB" id="9796789at2"/>
<dbReference type="AlphaFoldDB" id="A0A4Q0XTU9"/>
<dbReference type="Pfam" id="PF00700">
    <property type="entry name" value="Flagellin_C"/>
    <property type="match status" value="1"/>
</dbReference>
<dbReference type="InterPro" id="IPR001029">
    <property type="entry name" value="Flagellin_N"/>
</dbReference>
<evidence type="ECO:0000256" key="1">
    <source>
        <dbReference type="ARBA" id="ARBA00005709"/>
    </source>
</evidence>
<dbReference type="InterPro" id="IPR046358">
    <property type="entry name" value="Flagellin_C"/>
</dbReference>
<dbReference type="PRINTS" id="PR00207">
    <property type="entry name" value="FLAGELLIN"/>
</dbReference>
<comment type="similarity">
    <text evidence="1 3">Belongs to the bacterial flagellin family.</text>
</comment>
<feature type="domain" description="Flagellin C-terminal" evidence="5">
    <location>
        <begin position="191"/>
        <end position="277"/>
    </location>
</feature>
<dbReference type="GO" id="GO:0005198">
    <property type="term" value="F:structural molecule activity"/>
    <property type="evidence" value="ECO:0007669"/>
    <property type="project" value="UniProtKB-UniRule"/>
</dbReference>
<evidence type="ECO:0000259" key="4">
    <source>
        <dbReference type="Pfam" id="PF00669"/>
    </source>
</evidence>
<proteinExistence type="inferred from homology"/>
<name>A0A4Q0XTU9_9BACT</name>
<dbReference type="PANTHER" id="PTHR42792">
    <property type="entry name" value="FLAGELLIN"/>
    <property type="match status" value="1"/>
</dbReference>
<dbReference type="GO" id="GO:0005576">
    <property type="term" value="C:extracellular region"/>
    <property type="evidence" value="ECO:0007669"/>
    <property type="project" value="UniProtKB-SubCell"/>
</dbReference>
<comment type="caution">
    <text evidence="6">The sequence shown here is derived from an EMBL/GenBank/DDBJ whole genome shotgun (WGS) entry which is preliminary data.</text>
</comment>
<organism evidence="6 7">
    <name type="scientific">Candidatus Marinarcus aquaticus</name>
    <dbReference type="NCBI Taxonomy" id="2044504"/>
    <lineage>
        <taxon>Bacteria</taxon>
        <taxon>Pseudomonadati</taxon>
        <taxon>Campylobacterota</taxon>
        <taxon>Epsilonproteobacteria</taxon>
        <taxon>Campylobacterales</taxon>
        <taxon>Arcobacteraceae</taxon>
        <taxon>Candidatus Marinarcus</taxon>
    </lineage>
</organism>
<feature type="domain" description="Flagellin N-terminal" evidence="4">
    <location>
        <begin position="7"/>
        <end position="135"/>
    </location>
</feature>
<dbReference type="PANTHER" id="PTHR42792:SF2">
    <property type="entry name" value="FLAGELLIN"/>
    <property type="match status" value="1"/>
</dbReference>
<evidence type="ECO:0000313" key="7">
    <source>
        <dbReference type="Proteomes" id="UP000290657"/>
    </source>
</evidence>
<gene>
    <name evidence="6" type="ORF">CRV04_04810</name>
</gene>